<evidence type="ECO:0000313" key="1">
    <source>
        <dbReference type="EMBL" id="BAM46614.1"/>
    </source>
</evidence>
<keyword evidence="2" id="KW-1185">Reference proteome</keyword>
<accession>K0IWB8</accession>
<dbReference type="PATRIC" id="fig|698758.3.peg.479"/>
<evidence type="ECO:0000313" key="2">
    <source>
        <dbReference type="Proteomes" id="UP000006294"/>
    </source>
</evidence>
<evidence type="ECO:0008006" key="3">
    <source>
        <dbReference type="Google" id="ProtNLM"/>
    </source>
</evidence>
<organism evidence="1 2">
    <name type="scientific">Amphibacillus xylanus (strain ATCC 51415 / DSM 6626 / JCM 7361 / LMG 17667 / NBRC 15112 / Ep01)</name>
    <dbReference type="NCBI Taxonomy" id="698758"/>
    <lineage>
        <taxon>Bacteria</taxon>
        <taxon>Bacillati</taxon>
        <taxon>Bacillota</taxon>
        <taxon>Bacilli</taxon>
        <taxon>Bacillales</taxon>
        <taxon>Bacillaceae</taxon>
        <taxon>Amphibacillus</taxon>
    </lineage>
</organism>
<protein>
    <recommendedName>
        <fullName evidence="3">N-acetyltransferase domain-containing protein</fullName>
    </recommendedName>
</protein>
<proteinExistence type="predicted"/>
<dbReference type="Gene3D" id="3.40.630.30">
    <property type="match status" value="1"/>
</dbReference>
<name>K0IWB8_AMPXN</name>
<dbReference type="HOGENOM" id="CLU_079285_0_0_9"/>
<dbReference type="Proteomes" id="UP000006294">
    <property type="component" value="Chromosome"/>
</dbReference>
<dbReference type="InterPro" id="IPR016181">
    <property type="entry name" value="Acyl_CoA_acyltransferase"/>
</dbReference>
<dbReference type="SUPFAM" id="SSF55729">
    <property type="entry name" value="Acyl-CoA N-acyltransferases (Nat)"/>
    <property type="match status" value="1"/>
</dbReference>
<dbReference type="EMBL" id="AP012050">
    <property type="protein sequence ID" value="BAM46614.1"/>
    <property type="molecule type" value="Genomic_DNA"/>
</dbReference>
<dbReference type="STRING" id="698758.AXY_04820"/>
<dbReference type="eggNOG" id="COG0456">
    <property type="taxonomic scope" value="Bacteria"/>
</dbReference>
<sequence>MQFGWRINMQVIIKEYDKTEEVQLKNLLDLSFEDKGLLNIVKNSKSEFAYSAFVENKLVGVIFGWVSKFHPHCTYFRILSNPFYEMYGVEENLLAKVESLGIIESPLQTSIWETAINLKNIYERNGFKEIRRTYMPTLQVTDIKEEVQFSDKNNHIIKTLADITSNNRLMEKLSLLVRRNYEETHKVNPVVDANLDEWKKLILANDTVINGSYVFLDKDGKEIIAYSFLHESDSENTYELGWCGCSDKQFKRLIPRLILQHIKYSINQNVRAIVGEFDTTDIYAMEVLKRFPFAPCPTWITYQKK</sequence>
<reference evidence="1 2" key="1">
    <citation type="submission" date="2011-01" db="EMBL/GenBank/DDBJ databases">
        <title>Whole genome sequence of Amphibacillus xylinus NBRC 15112.</title>
        <authorList>
            <person name="Nakazawa H."/>
            <person name="Katano Y."/>
            <person name="Nakamura S."/>
            <person name="Sasagawa M."/>
            <person name="Fukada J."/>
            <person name="Arai T."/>
            <person name="Sasakura N."/>
            <person name="Mochizuki D."/>
            <person name="Hosoyama A."/>
            <person name="Harada K."/>
            <person name="Horikawa H."/>
            <person name="Kato Y."/>
            <person name="Harada T."/>
            <person name="Sasaki K."/>
            <person name="Sekiguchi M."/>
            <person name="Hodoyama M."/>
            <person name="Nishiko R."/>
            <person name="Narita H."/>
            <person name="Hanamaki A."/>
            <person name="Hata C."/>
            <person name="Konno Y."/>
            <person name="Niimura Y."/>
            <person name="Yamazaki S."/>
            <person name="Fujita N."/>
        </authorList>
    </citation>
    <scope>NUCLEOTIDE SEQUENCE [LARGE SCALE GENOMIC DNA]</scope>
    <source>
        <strain evidence="2">ATCC 51415 / DSM 6626 / JCM 7361 / LMG 17667 / NBRC 15112 / Ep01</strain>
    </source>
</reference>
<dbReference type="AlphaFoldDB" id="K0IWB8"/>
<gene>
    <name evidence="1" type="ordered locus">AXY_04820</name>
</gene>
<dbReference type="KEGG" id="axl:AXY_04820"/>